<dbReference type="EMBL" id="AAHK01000143">
    <property type="protein sequence ID" value="EAN96550.1"/>
    <property type="molecule type" value="Genomic_DNA"/>
</dbReference>
<dbReference type="GeneID" id="3550653"/>
<dbReference type="KEGG" id="tcr:507069.70"/>
<dbReference type="AlphaFoldDB" id="Q4DVK0"/>
<dbReference type="InParanoid" id="Q4DVK0"/>
<proteinExistence type="predicted"/>
<dbReference type="RefSeq" id="XP_818401.1">
    <property type="nucleotide sequence ID" value="XM_813308.1"/>
</dbReference>
<evidence type="ECO:0000313" key="2">
    <source>
        <dbReference type="Proteomes" id="UP000002296"/>
    </source>
</evidence>
<keyword evidence="2" id="KW-1185">Reference proteome</keyword>
<dbReference type="Proteomes" id="UP000002296">
    <property type="component" value="Unassembled WGS sequence"/>
</dbReference>
<evidence type="ECO:0000313" key="1">
    <source>
        <dbReference type="EMBL" id="EAN96550.1"/>
    </source>
</evidence>
<dbReference type="PaxDb" id="353153-Q4DVK0"/>
<protein>
    <submittedName>
        <fullName evidence="1">Uncharacterized protein</fullName>
    </submittedName>
</protein>
<organism evidence="1 2">
    <name type="scientific">Trypanosoma cruzi (strain CL Brener)</name>
    <dbReference type="NCBI Taxonomy" id="353153"/>
    <lineage>
        <taxon>Eukaryota</taxon>
        <taxon>Discoba</taxon>
        <taxon>Euglenozoa</taxon>
        <taxon>Kinetoplastea</taxon>
        <taxon>Metakinetoplastina</taxon>
        <taxon>Trypanosomatida</taxon>
        <taxon>Trypanosomatidae</taxon>
        <taxon>Trypanosoma</taxon>
        <taxon>Schizotrypanum</taxon>
    </lineage>
</organism>
<name>Q4DVK0_TRYCC</name>
<gene>
    <name evidence="1" type="ORF">Tc00.1047053507069.70</name>
</gene>
<sequence>MPQSSMQHLPSPALSVTIRMTAKRAMSIMVTVCTERRIICVSWCSNPRRVWLPSPQFPALRNRWLSRCHPPSLVPHALRLIHLPWSSRSSSRVFVLLIPRWPFRMYLSVAGRVICCALSRPLPPVFFCAQ</sequence>
<accession>Q4DVK0</accession>
<reference evidence="1 2" key="1">
    <citation type="journal article" date="2005" name="Science">
        <title>The genome sequence of Trypanosoma cruzi, etiologic agent of Chagas disease.</title>
        <authorList>
            <person name="El-Sayed N.M."/>
            <person name="Myler P.J."/>
            <person name="Bartholomeu D.C."/>
            <person name="Nilsson D."/>
            <person name="Aggarwal G."/>
            <person name="Tran A.N."/>
            <person name="Ghedin E."/>
            <person name="Worthey E.A."/>
            <person name="Delcher A.L."/>
            <person name="Blandin G."/>
            <person name="Westenberger S.J."/>
            <person name="Caler E."/>
            <person name="Cerqueira G.C."/>
            <person name="Branche C."/>
            <person name="Haas B."/>
            <person name="Anupama A."/>
            <person name="Arner E."/>
            <person name="Aslund L."/>
            <person name="Attipoe P."/>
            <person name="Bontempi E."/>
            <person name="Bringaud F."/>
            <person name="Burton P."/>
            <person name="Cadag E."/>
            <person name="Campbell D.A."/>
            <person name="Carrington M."/>
            <person name="Crabtree J."/>
            <person name="Darban H."/>
            <person name="da Silveira J.F."/>
            <person name="de Jong P."/>
            <person name="Edwards K."/>
            <person name="Englund P.T."/>
            <person name="Fazelina G."/>
            <person name="Feldblyum T."/>
            <person name="Ferella M."/>
            <person name="Frasch A.C."/>
            <person name="Gull K."/>
            <person name="Horn D."/>
            <person name="Hou L."/>
            <person name="Huang Y."/>
            <person name="Kindlund E."/>
            <person name="Klingbeil M."/>
            <person name="Kluge S."/>
            <person name="Koo H."/>
            <person name="Lacerda D."/>
            <person name="Levin M.J."/>
            <person name="Lorenzi H."/>
            <person name="Louie T."/>
            <person name="Machado C.R."/>
            <person name="McCulloch R."/>
            <person name="McKenna A."/>
            <person name="Mizuno Y."/>
            <person name="Mottram J.C."/>
            <person name="Nelson S."/>
            <person name="Ochaya S."/>
            <person name="Osoegawa K."/>
            <person name="Pai G."/>
            <person name="Parsons M."/>
            <person name="Pentony M."/>
            <person name="Pettersson U."/>
            <person name="Pop M."/>
            <person name="Ramirez J.L."/>
            <person name="Rinta J."/>
            <person name="Robertson L."/>
            <person name="Salzberg S.L."/>
            <person name="Sanchez D.O."/>
            <person name="Seyler A."/>
            <person name="Sharma R."/>
            <person name="Shetty J."/>
            <person name="Simpson A.J."/>
            <person name="Sisk E."/>
            <person name="Tammi M.T."/>
            <person name="Tarleton R."/>
            <person name="Teixeira S."/>
            <person name="Van Aken S."/>
            <person name="Vogt C."/>
            <person name="Ward P.N."/>
            <person name="Wickstead B."/>
            <person name="Wortman J."/>
            <person name="White O."/>
            <person name="Fraser C.M."/>
            <person name="Stuart K.D."/>
            <person name="Andersson B."/>
        </authorList>
    </citation>
    <scope>NUCLEOTIDE SEQUENCE [LARGE SCALE GENOMIC DNA]</scope>
    <source>
        <strain evidence="1 2">CL Brener</strain>
    </source>
</reference>
<comment type="caution">
    <text evidence="1">The sequence shown here is derived from an EMBL/GenBank/DDBJ whole genome shotgun (WGS) entry which is preliminary data.</text>
</comment>